<evidence type="ECO:0000256" key="2">
    <source>
        <dbReference type="SAM" id="MobiDB-lite"/>
    </source>
</evidence>
<gene>
    <name evidence="4" type="ORF">HPBE_LOCUS10125</name>
</gene>
<feature type="region of interest" description="Disordered" evidence="2">
    <location>
        <begin position="53"/>
        <end position="72"/>
    </location>
</feature>
<dbReference type="Gene3D" id="3.30.420.10">
    <property type="entry name" value="Ribonuclease H-like superfamily/Ribonuclease H"/>
    <property type="match status" value="1"/>
</dbReference>
<dbReference type="SUPFAM" id="SSF46689">
    <property type="entry name" value="Homeodomain-like"/>
    <property type="match status" value="1"/>
</dbReference>
<dbReference type="InterPro" id="IPR052709">
    <property type="entry name" value="Transposase-MT_Hybrid"/>
</dbReference>
<dbReference type="GO" id="GO:0005634">
    <property type="term" value="C:nucleus"/>
    <property type="evidence" value="ECO:0007669"/>
    <property type="project" value="UniProtKB-SubCell"/>
</dbReference>
<accession>A0A183FQT3</accession>
<dbReference type="OrthoDB" id="9970333at2759"/>
<feature type="compositionally biased region" description="Basic and acidic residues" evidence="2">
    <location>
        <begin position="55"/>
        <end position="72"/>
    </location>
</feature>
<dbReference type="Proteomes" id="UP000050761">
    <property type="component" value="Unassembled WGS sequence"/>
</dbReference>
<dbReference type="WBParaSite" id="HPBE_0001012401-mRNA-1">
    <property type="protein sequence ID" value="HPBE_0001012401-mRNA-1"/>
    <property type="gene ID" value="HPBE_0001012401"/>
</dbReference>
<dbReference type="InterPro" id="IPR009057">
    <property type="entry name" value="Homeodomain-like_sf"/>
</dbReference>
<dbReference type="GO" id="GO:0003676">
    <property type="term" value="F:nucleic acid binding"/>
    <property type="evidence" value="ECO:0007669"/>
    <property type="project" value="InterPro"/>
</dbReference>
<evidence type="ECO:0000313" key="4">
    <source>
        <dbReference type="EMBL" id="VDO83773.1"/>
    </source>
</evidence>
<dbReference type="InterPro" id="IPR041426">
    <property type="entry name" value="Mos1_HTH"/>
</dbReference>
<dbReference type="AlphaFoldDB" id="A0A183FQT3"/>
<reference evidence="6" key="2">
    <citation type="submission" date="2019-09" db="UniProtKB">
        <authorList>
            <consortium name="WormBaseParasite"/>
        </authorList>
    </citation>
    <scope>IDENTIFICATION</scope>
</reference>
<evidence type="ECO:0000256" key="1">
    <source>
        <dbReference type="ARBA" id="ARBA00004123"/>
    </source>
</evidence>
<sequence>MDQGRIRTLVYYEWLLGNDTGTAVANICRACKEDAVSQRTVRRWFNRFESGDTSLEDREHSGRPSTEDDDEVRRCIKEKPEATTRELATTLGCSKSTIHNRLNLLGYHKMLATLGWETVGHPPYSPNLAPSDYHLFRPLKHHLAGRKFINYDNLKSDIADFFESQPPEFWAKGIGDLPNQWATVVDNCGDYIAD</sequence>
<proteinExistence type="predicted"/>
<protein>
    <submittedName>
        <fullName evidence="6">HTH_48 domain-containing protein</fullName>
    </submittedName>
</protein>
<evidence type="ECO:0000313" key="6">
    <source>
        <dbReference type="WBParaSite" id="HPBE_0001012401-mRNA-1"/>
    </source>
</evidence>
<organism evidence="5 6">
    <name type="scientific">Heligmosomoides polygyrus</name>
    <name type="common">Parasitic roundworm</name>
    <dbReference type="NCBI Taxonomy" id="6339"/>
    <lineage>
        <taxon>Eukaryota</taxon>
        <taxon>Metazoa</taxon>
        <taxon>Ecdysozoa</taxon>
        <taxon>Nematoda</taxon>
        <taxon>Chromadorea</taxon>
        <taxon>Rhabditida</taxon>
        <taxon>Rhabditina</taxon>
        <taxon>Rhabditomorpha</taxon>
        <taxon>Strongyloidea</taxon>
        <taxon>Heligmosomidae</taxon>
        <taxon>Heligmosomoides</taxon>
    </lineage>
</organism>
<dbReference type="PANTHER" id="PTHR46060:SF1">
    <property type="entry name" value="MARINER MOS1 TRANSPOSASE-LIKE PROTEIN"/>
    <property type="match status" value="1"/>
</dbReference>
<evidence type="ECO:0000313" key="5">
    <source>
        <dbReference type="Proteomes" id="UP000050761"/>
    </source>
</evidence>
<feature type="domain" description="Mos1 transposase HTH" evidence="3">
    <location>
        <begin position="6"/>
        <end position="52"/>
    </location>
</feature>
<keyword evidence="5" id="KW-1185">Reference proteome</keyword>
<reference evidence="4 5" key="1">
    <citation type="submission" date="2018-11" db="EMBL/GenBank/DDBJ databases">
        <authorList>
            <consortium name="Pathogen Informatics"/>
        </authorList>
    </citation>
    <scope>NUCLEOTIDE SEQUENCE [LARGE SCALE GENOMIC DNA]</scope>
</reference>
<accession>A0A3P7ZZA0</accession>
<dbReference type="EMBL" id="UZAH01026657">
    <property type="protein sequence ID" value="VDO83773.1"/>
    <property type="molecule type" value="Genomic_DNA"/>
</dbReference>
<evidence type="ECO:0000259" key="3">
    <source>
        <dbReference type="Pfam" id="PF17906"/>
    </source>
</evidence>
<dbReference type="Gene3D" id="1.10.10.1450">
    <property type="match status" value="1"/>
</dbReference>
<dbReference type="PANTHER" id="PTHR46060">
    <property type="entry name" value="MARINER MOS1 TRANSPOSASE-LIKE PROTEIN"/>
    <property type="match status" value="1"/>
</dbReference>
<dbReference type="InterPro" id="IPR036397">
    <property type="entry name" value="RNaseH_sf"/>
</dbReference>
<dbReference type="Pfam" id="PF17906">
    <property type="entry name" value="HTH_48"/>
    <property type="match status" value="1"/>
</dbReference>
<name>A0A183FQT3_HELPZ</name>
<comment type="subcellular location">
    <subcellularLocation>
        <location evidence="1">Nucleus</location>
    </subcellularLocation>
</comment>